<evidence type="ECO:0000256" key="8">
    <source>
        <dbReference type="ARBA" id="ARBA00023136"/>
    </source>
</evidence>
<feature type="region of interest" description="Disordered" evidence="14">
    <location>
        <begin position="268"/>
        <end position="312"/>
    </location>
</feature>
<feature type="domain" description="GH16" evidence="16">
    <location>
        <begin position="31"/>
        <end position="230"/>
    </location>
</feature>
<name>A0A8K0PKT8_9PEZI</name>
<dbReference type="OrthoDB" id="4781at2759"/>
<keyword evidence="4" id="KW-0328">Glycosyltransferase</keyword>
<evidence type="ECO:0000313" key="17">
    <source>
        <dbReference type="EMBL" id="KAG8629204.1"/>
    </source>
</evidence>
<evidence type="ECO:0000256" key="4">
    <source>
        <dbReference type="ARBA" id="ARBA00022676"/>
    </source>
</evidence>
<sequence length="493" mass="49819">MLSLAPSLRLAAVALLFINTASSQTFSECNPTQGQTCQPNPALGRSATADFTGGASSDFTTVGNVGYSSEGATFTVAKSGDSPQLQSNWYFMFGRFEITMKAAHGTGIVSSAVLQSSDLDEIDWEWLGGRPSEAQSNYFGKGVATSSNRGAFHAVSATQTQFHTYTIDWTADQIVWQIDGQTVRVLKSTDANGQYPQTPMQLRFGAWAGGDSSNPPGTIEWAGGATNYRDGPFTMVVKSISVTDYSTGSAYRYGDTSGSWQSIQAVGGQVNSRGGSNTNVASPAITSTSSGGPQWRGTHRSQTTLDPSINTNYPGLPAGWTVTSSGKVVPPPSAAPTPSPSPSSSPSPAPSPQVSCAASPGVETVRGFDEKGMPTTLLVASGARRYDDRGFLITAAPTAAGCAPTGAAVAGSGSAGVAGGVQAGSGSGSGSGSEGNAAAAGGSRLVRAEANAASSSSSAGATSTVVGGAGVVRTGSCGLFIAFATVVGGIMWL</sequence>
<comment type="function">
    <text evidence="13">Dual chitinase/transglycosylase that plays a role in cell wall architecture. Chitinase and transglycosylase activities are coupled. Required for the polysaccharide cross-linking at the septa and the cell wall. More specifically, transfers chitin to 1,6-beta-glucan in the cell wall.</text>
</comment>
<evidence type="ECO:0000256" key="9">
    <source>
        <dbReference type="ARBA" id="ARBA00023180"/>
    </source>
</evidence>
<keyword evidence="5" id="KW-0808">Transferase</keyword>
<evidence type="ECO:0000256" key="1">
    <source>
        <dbReference type="ARBA" id="ARBA00000822"/>
    </source>
</evidence>
<evidence type="ECO:0000256" key="7">
    <source>
        <dbReference type="ARBA" id="ARBA00022801"/>
    </source>
</evidence>
<dbReference type="InterPro" id="IPR013320">
    <property type="entry name" value="ConA-like_dom_sf"/>
</dbReference>
<organism evidence="17 18">
    <name type="scientific">Elsinoe batatas</name>
    <dbReference type="NCBI Taxonomy" id="2601811"/>
    <lineage>
        <taxon>Eukaryota</taxon>
        <taxon>Fungi</taxon>
        <taxon>Dikarya</taxon>
        <taxon>Ascomycota</taxon>
        <taxon>Pezizomycotina</taxon>
        <taxon>Dothideomycetes</taxon>
        <taxon>Dothideomycetidae</taxon>
        <taxon>Myriangiales</taxon>
        <taxon>Elsinoaceae</taxon>
        <taxon>Elsinoe</taxon>
    </lineage>
</organism>
<dbReference type="CDD" id="cd02183">
    <property type="entry name" value="GH16_fungal_CRH1_transglycosylase"/>
    <property type="match status" value="1"/>
</dbReference>
<dbReference type="Gene3D" id="2.60.120.200">
    <property type="match status" value="1"/>
</dbReference>
<evidence type="ECO:0000256" key="12">
    <source>
        <dbReference type="ARBA" id="ARBA00038074"/>
    </source>
</evidence>
<dbReference type="Pfam" id="PF00722">
    <property type="entry name" value="Glyco_hydro_16"/>
    <property type="match status" value="1"/>
</dbReference>
<keyword evidence="7" id="KW-0378">Hydrolase</keyword>
<dbReference type="Proteomes" id="UP000809789">
    <property type="component" value="Unassembled WGS sequence"/>
</dbReference>
<dbReference type="GO" id="GO:0031505">
    <property type="term" value="P:fungal-type cell wall organization"/>
    <property type="evidence" value="ECO:0007669"/>
    <property type="project" value="TreeGrafter"/>
</dbReference>
<dbReference type="GO" id="GO:0016757">
    <property type="term" value="F:glycosyltransferase activity"/>
    <property type="evidence" value="ECO:0007669"/>
    <property type="project" value="UniProtKB-KW"/>
</dbReference>
<dbReference type="GO" id="GO:0009277">
    <property type="term" value="C:fungal-type cell wall"/>
    <property type="evidence" value="ECO:0007669"/>
    <property type="project" value="TreeGrafter"/>
</dbReference>
<dbReference type="GO" id="GO:0005975">
    <property type="term" value="P:carbohydrate metabolic process"/>
    <property type="evidence" value="ECO:0007669"/>
    <property type="project" value="InterPro"/>
</dbReference>
<dbReference type="PANTHER" id="PTHR10963:SF68">
    <property type="entry name" value="GLYCOSIDASE CRH1-RELATED"/>
    <property type="match status" value="1"/>
</dbReference>
<evidence type="ECO:0000256" key="13">
    <source>
        <dbReference type="ARBA" id="ARBA00093308"/>
    </source>
</evidence>
<evidence type="ECO:0000259" key="16">
    <source>
        <dbReference type="PROSITE" id="PS51762"/>
    </source>
</evidence>
<keyword evidence="10" id="KW-0326">Glycosidase</keyword>
<evidence type="ECO:0000256" key="3">
    <source>
        <dbReference type="ARBA" id="ARBA00012729"/>
    </source>
</evidence>
<comment type="catalytic activity">
    <reaction evidence="1">
        <text>Random endo-hydrolysis of N-acetyl-beta-D-glucosaminide (1-&gt;4)-beta-linkages in chitin and chitodextrins.</text>
        <dbReference type="EC" id="3.2.1.14"/>
    </reaction>
</comment>
<dbReference type="InterPro" id="IPR000757">
    <property type="entry name" value="Beta-glucanase-like"/>
</dbReference>
<dbReference type="SUPFAM" id="SSF49899">
    <property type="entry name" value="Concanavalin A-like lectins/glucanases"/>
    <property type="match status" value="1"/>
</dbReference>
<dbReference type="EMBL" id="JAESVG020000003">
    <property type="protein sequence ID" value="KAG8629204.1"/>
    <property type="molecule type" value="Genomic_DNA"/>
</dbReference>
<evidence type="ECO:0000313" key="18">
    <source>
        <dbReference type="Proteomes" id="UP000809789"/>
    </source>
</evidence>
<feature type="compositionally biased region" description="Polar residues" evidence="14">
    <location>
        <begin position="300"/>
        <end position="312"/>
    </location>
</feature>
<reference evidence="17" key="1">
    <citation type="submission" date="2021-07" db="EMBL/GenBank/DDBJ databases">
        <title>Elsinoe batatas strain:CRI-CJ2 Genome sequencing and assembly.</title>
        <authorList>
            <person name="Huang L."/>
        </authorList>
    </citation>
    <scope>NUCLEOTIDE SEQUENCE</scope>
    <source>
        <strain evidence="17">CRI-CJ2</strain>
    </source>
</reference>
<evidence type="ECO:0000256" key="10">
    <source>
        <dbReference type="ARBA" id="ARBA00023295"/>
    </source>
</evidence>
<feature type="compositionally biased region" description="Pro residues" evidence="14">
    <location>
        <begin position="329"/>
        <end position="351"/>
    </location>
</feature>
<comment type="similarity">
    <text evidence="12">Belongs to the glycosyl hydrolase 16 family. CRH1 subfamily.</text>
</comment>
<dbReference type="PANTHER" id="PTHR10963">
    <property type="entry name" value="GLYCOSYL HYDROLASE-RELATED"/>
    <property type="match status" value="1"/>
</dbReference>
<evidence type="ECO:0000256" key="15">
    <source>
        <dbReference type="SAM" id="SignalP"/>
    </source>
</evidence>
<proteinExistence type="inferred from homology"/>
<dbReference type="AlphaFoldDB" id="A0A8K0PKT8"/>
<keyword evidence="6 15" id="KW-0732">Signal</keyword>
<keyword evidence="8" id="KW-0472">Membrane</keyword>
<evidence type="ECO:0000256" key="6">
    <source>
        <dbReference type="ARBA" id="ARBA00022729"/>
    </source>
</evidence>
<dbReference type="PROSITE" id="PS51762">
    <property type="entry name" value="GH16_2"/>
    <property type="match status" value="1"/>
</dbReference>
<keyword evidence="11" id="KW-0961">Cell wall biogenesis/degradation</keyword>
<gene>
    <name evidence="17" type="ORF">KVT40_003069</name>
</gene>
<evidence type="ECO:0000256" key="11">
    <source>
        <dbReference type="ARBA" id="ARBA00023316"/>
    </source>
</evidence>
<dbReference type="GO" id="GO:0008843">
    <property type="term" value="F:endochitinase activity"/>
    <property type="evidence" value="ECO:0007669"/>
    <property type="project" value="UniProtKB-EC"/>
</dbReference>
<feature type="region of interest" description="Disordered" evidence="14">
    <location>
        <begin position="324"/>
        <end position="360"/>
    </location>
</feature>
<feature type="compositionally biased region" description="Polar residues" evidence="14">
    <location>
        <begin position="268"/>
        <end position="292"/>
    </location>
</feature>
<keyword evidence="18" id="KW-1185">Reference proteome</keyword>
<accession>A0A8K0PKT8</accession>
<feature type="chain" id="PRO_5035466291" description="chitinase" evidence="15">
    <location>
        <begin position="24"/>
        <end position="493"/>
    </location>
</feature>
<dbReference type="InterPro" id="IPR050546">
    <property type="entry name" value="Glycosyl_Hydrlase_16"/>
</dbReference>
<evidence type="ECO:0000256" key="2">
    <source>
        <dbReference type="ARBA" id="ARBA00004370"/>
    </source>
</evidence>
<comment type="caution">
    <text evidence="17">The sequence shown here is derived from an EMBL/GenBank/DDBJ whole genome shotgun (WGS) entry which is preliminary data.</text>
</comment>
<comment type="subcellular location">
    <subcellularLocation>
        <location evidence="2">Membrane</location>
    </subcellularLocation>
</comment>
<protein>
    <recommendedName>
        <fullName evidence="3">chitinase</fullName>
        <ecNumber evidence="3">3.2.1.14</ecNumber>
    </recommendedName>
</protein>
<keyword evidence="9" id="KW-0325">Glycoprotein</keyword>
<evidence type="ECO:0000256" key="5">
    <source>
        <dbReference type="ARBA" id="ARBA00022679"/>
    </source>
</evidence>
<evidence type="ECO:0000256" key="14">
    <source>
        <dbReference type="SAM" id="MobiDB-lite"/>
    </source>
</evidence>
<dbReference type="GO" id="GO:0016020">
    <property type="term" value="C:membrane"/>
    <property type="evidence" value="ECO:0007669"/>
    <property type="project" value="UniProtKB-SubCell"/>
</dbReference>
<dbReference type="FunFam" id="2.60.120.200:FF:000152">
    <property type="entry name" value="Cell wall glucanase"/>
    <property type="match status" value="1"/>
</dbReference>
<dbReference type="EC" id="3.2.1.14" evidence="3"/>
<feature type="signal peptide" evidence="15">
    <location>
        <begin position="1"/>
        <end position="23"/>
    </location>
</feature>